<dbReference type="AlphaFoldDB" id="H6L0U4"/>
<dbReference type="InterPro" id="IPR050266">
    <property type="entry name" value="AB_hydrolase_sf"/>
</dbReference>
<dbReference type="Pfam" id="PF12697">
    <property type="entry name" value="Abhydrolase_6"/>
    <property type="match status" value="1"/>
</dbReference>
<dbReference type="SUPFAM" id="SSF53474">
    <property type="entry name" value="alpha/beta-Hydrolases"/>
    <property type="match status" value="1"/>
</dbReference>
<dbReference type="eggNOG" id="COG1073">
    <property type="taxonomic scope" value="Bacteria"/>
</dbReference>
<keyword evidence="3" id="KW-1185">Reference proteome</keyword>
<dbReference type="PANTHER" id="PTHR43798">
    <property type="entry name" value="MONOACYLGLYCEROL LIPASE"/>
    <property type="match status" value="1"/>
</dbReference>
<proteinExistence type="predicted"/>
<sequence>MEQQAQPAGELGNFYKKQELPLAVKALRFYFRHLGSFAPNYSTKLFWKLFTRPNPRKIKDWHKEFLATAKNKSRFEVEGHEYCLFEWGEGPKTIILAHGWEGMTPDFKRLIEALLAQSDDYRIISIDFAAHGAAAGQASNLPIFMMGLKELLRKEKEVYALIGHSLGACASFFAGLEERKEVHIQKLVMMGAYPIPYHFFLTFKEFMQVPDALFRKIFNKIQGQIDWDISQYNMYEQRYKLPVEEVLLVHDELDEVASFEKIRALAAGWDKVEVFYGRHGGHSRHFRHKEVVEVVSNFVGRRKKALAN</sequence>
<dbReference type="InterPro" id="IPR029058">
    <property type="entry name" value="AB_hydrolase_fold"/>
</dbReference>
<accession>H6L0U4</accession>
<dbReference type="HOGENOM" id="CLU_072027_0_0_10"/>
<dbReference type="RefSeq" id="WP_015693497.1">
    <property type="nucleotide sequence ID" value="NC_016940.1"/>
</dbReference>
<name>H6L0U4_SAPGL</name>
<dbReference type="STRING" id="984262.SGRA_3172"/>
<dbReference type="KEGG" id="sgn:SGRA_3172"/>
<evidence type="ECO:0000313" key="2">
    <source>
        <dbReference type="EMBL" id="AFC25900.1"/>
    </source>
</evidence>
<dbReference type="InterPro" id="IPR000073">
    <property type="entry name" value="AB_hydrolase_1"/>
</dbReference>
<dbReference type="Gene3D" id="3.40.50.1820">
    <property type="entry name" value="alpha/beta hydrolase"/>
    <property type="match status" value="1"/>
</dbReference>
<gene>
    <name evidence="2" type="ordered locus">SGRA_3172</name>
</gene>
<dbReference type="Proteomes" id="UP000007519">
    <property type="component" value="Chromosome"/>
</dbReference>
<dbReference type="PANTHER" id="PTHR43798:SF33">
    <property type="entry name" value="HYDROLASE, PUTATIVE (AFU_ORTHOLOGUE AFUA_2G14860)-RELATED"/>
    <property type="match status" value="1"/>
</dbReference>
<keyword evidence="2" id="KW-0378">Hydrolase</keyword>
<organism evidence="2 3">
    <name type="scientific">Saprospira grandis (strain Lewin)</name>
    <dbReference type="NCBI Taxonomy" id="984262"/>
    <lineage>
        <taxon>Bacteria</taxon>
        <taxon>Pseudomonadati</taxon>
        <taxon>Bacteroidota</taxon>
        <taxon>Saprospiria</taxon>
        <taxon>Saprospirales</taxon>
        <taxon>Saprospiraceae</taxon>
        <taxon>Saprospira</taxon>
    </lineage>
</organism>
<dbReference type="GO" id="GO:0016020">
    <property type="term" value="C:membrane"/>
    <property type="evidence" value="ECO:0007669"/>
    <property type="project" value="TreeGrafter"/>
</dbReference>
<dbReference type="GO" id="GO:0016787">
    <property type="term" value="F:hydrolase activity"/>
    <property type="evidence" value="ECO:0007669"/>
    <property type="project" value="UniProtKB-KW"/>
</dbReference>
<evidence type="ECO:0000259" key="1">
    <source>
        <dbReference type="Pfam" id="PF12697"/>
    </source>
</evidence>
<dbReference type="OrthoDB" id="1490177at2"/>
<feature type="domain" description="AB hydrolase-1" evidence="1">
    <location>
        <begin position="94"/>
        <end position="293"/>
    </location>
</feature>
<evidence type="ECO:0000313" key="3">
    <source>
        <dbReference type="Proteomes" id="UP000007519"/>
    </source>
</evidence>
<reference evidence="2 3" key="1">
    <citation type="journal article" date="2012" name="Stand. Genomic Sci.">
        <title>Complete genome sequencing and analysis of Saprospira grandis str. Lewin, a predatory marine bacterium.</title>
        <authorList>
            <person name="Saw J.H."/>
            <person name="Yuryev A."/>
            <person name="Kanbe M."/>
            <person name="Hou S."/>
            <person name="Young A.G."/>
            <person name="Aizawa S."/>
            <person name="Alam M."/>
        </authorList>
    </citation>
    <scope>NUCLEOTIDE SEQUENCE [LARGE SCALE GENOMIC DNA]</scope>
    <source>
        <strain evidence="2 3">Lewin</strain>
    </source>
</reference>
<protein>
    <submittedName>
        <fullName evidence="2">Hydrolase</fullName>
    </submittedName>
</protein>
<dbReference type="EMBL" id="CP002831">
    <property type="protein sequence ID" value="AFC25900.1"/>
    <property type="molecule type" value="Genomic_DNA"/>
</dbReference>